<dbReference type="KEGG" id="wne:PIG85_02310"/>
<dbReference type="InterPro" id="IPR039420">
    <property type="entry name" value="WalR-like"/>
</dbReference>
<dbReference type="Pfam" id="PF00072">
    <property type="entry name" value="Response_reg"/>
    <property type="match status" value="1"/>
</dbReference>
<dbReference type="InterPro" id="IPR001789">
    <property type="entry name" value="Sig_transdc_resp-reg_receiver"/>
</dbReference>
<gene>
    <name evidence="8" type="ORF">PIG85_02310</name>
</gene>
<sequence>MKLVLADDSGLLRESLAGMLERQGFQIVGQTDNAQTLPVLVDALFAEDNAPDLVVTDVRMPPNMAEDGLEAAQKIRAAHPRLAILICSQYVAPAYARAVLDMTQPGTGTGYLLKDSVGHVADFISTLRAVGRGAVVIDPQVAGAMVSSTGIDQLTERELEVLALMAQGKSNSQIAESLFVSGAAVGKHVANIFAKMGLTPDQENRRVRAILTYLQDKAPH</sequence>
<dbReference type="InterPro" id="IPR011006">
    <property type="entry name" value="CheY-like_superfamily"/>
</dbReference>
<dbReference type="GO" id="GO:0000160">
    <property type="term" value="P:phosphorelay signal transduction system"/>
    <property type="evidence" value="ECO:0007669"/>
    <property type="project" value="InterPro"/>
</dbReference>
<reference evidence="8" key="1">
    <citation type="submission" date="2023-01" db="EMBL/GenBank/DDBJ databases">
        <title>Comparative Genomic Analysis of the Clinically-Derived Winkia Strain NY0527 Provides Evidence into the Taxonomic Reassignment of Winkia neuii and Characterizes Their Virulence Traits.</title>
        <authorList>
            <person name="Cai X."/>
            <person name="Peng Y."/>
            <person name="Li M."/>
            <person name="Qiu Y."/>
            <person name="Wang Y."/>
            <person name="Xu L."/>
            <person name="Hou Q."/>
        </authorList>
    </citation>
    <scope>NUCLEOTIDE SEQUENCE</scope>
    <source>
        <strain evidence="8">NY0527</strain>
    </source>
</reference>
<dbReference type="InterPro" id="IPR000792">
    <property type="entry name" value="Tscrpt_reg_LuxR_C"/>
</dbReference>
<evidence type="ECO:0000256" key="3">
    <source>
        <dbReference type="ARBA" id="ARBA00023125"/>
    </source>
</evidence>
<organism evidence="8 9">
    <name type="scientific">Winkia neuii subsp. anitrata</name>
    <dbReference type="NCBI Taxonomy" id="29318"/>
    <lineage>
        <taxon>Bacteria</taxon>
        <taxon>Bacillati</taxon>
        <taxon>Actinomycetota</taxon>
        <taxon>Actinomycetes</taxon>
        <taxon>Actinomycetales</taxon>
        <taxon>Actinomycetaceae</taxon>
        <taxon>Winkia</taxon>
    </lineage>
</organism>
<evidence type="ECO:0000259" key="6">
    <source>
        <dbReference type="PROSITE" id="PS50043"/>
    </source>
</evidence>
<dbReference type="AlphaFoldDB" id="A0AB38XQB6"/>
<dbReference type="RefSeq" id="WP_004806396.1">
    <property type="nucleotide sequence ID" value="NZ_CP116394.1"/>
</dbReference>
<evidence type="ECO:0000313" key="8">
    <source>
        <dbReference type="EMBL" id="WCE46501.1"/>
    </source>
</evidence>
<dbReference type="GO" id="GO:0003677">
    <property type="term" value="F:DNA binding"/>
    <property type="evidence" value="ECO:0007669"/>
    <property type="project" value="UniProtKB-KW"/>
</dbReference>
<dbReference type="InterPro" id="IPR036388">
    <property type="entry name" value="WH-like_DNA-bd_sf"/>
</dbReference>
<dbReference type="SUPFAM" id="SSF52172">
    <property type="entry name" value="CheY-like"/>
    <property type="match status" value="1"/>
</dbReference>
<feature type="domain" description="HTH luxR-type" evidence="6">
    <location>
        <begin position="147"/>
        <end position="217"/>
    </location>
</feature>
<dbReference type="InterPro" id="IPR058245">
    <property type="entry name" value="NreC/VraR/RcsB-like_REC"/>
</dbReference>
<dbReference type="CDD" id="cd17535">
    <property type="entry name" value="REC_NarL-like"/>
    <property type="match status" value="1"/>
</dbReference>
<dbReference type="GO" id="GO:0006355">
    <property type="term" value="P:regulation of DNA-templated transcription"/>
    <property type="evidence" value="ECO:0007669"/>
    <property type="project" value="InterPro"/>
</dbReference>
<dbReference type="PRINTS" id="PR00038">
    <property type="entry name" value="HTHLUXR"/>
</dbReference>
<evidence type="ECO:0000256" key="1">
    <source>
        <dbReference type="ARBA" id="ARBA00022553"/>
    </source>
</evidence>
<dbReference type="Gene3D" id="3.40.50.2300">
    <property type="match status" value="1"/>
</dbReference>
<protein>
    <submittedName>
        <fullName evidence="8">Response regulator transcription factor</fullName>
    </submittedName>
</protein>
<dbReference type="SMART" id="SM00421">
    <property type="entry name" value="HTH_LUXR"/>
    <property type="match status" value="1"/>
</dbReference>
<evidence type="ECO:0000256" key="2">
    <source>
        <dbReference type="ARBA" id="ARBA00023015"/>
    </source>
</evidence>
<dbReference type="EMBL" id="CP116394">
    <property type="protein sequence ID" value="WCE46501.1"/>
    <property type="molecule type" value="Genomic_DNA"/>
</dbReference>
<dbReference type="CDD" id="cd06170">
    <property type="entry name" value="LuxR_C_like"/>
    <property type="match status" value="1"/>
</dbReference>
<keyword evidence="3" id="KW-0238">DNA-binding</keyword>
<dbReference type="SUPFAM" id="SSF46894">
    <property type="entry name" value="C-terminal effector domain of the bipartite response regulators"/>
    <property type="match status" value="1"/>
</dbReference>
<dbReference type="Proteomes" id="UP001211044">
    <property type="component" value="Chromosome"/>
</dbReference>
<name>A0AB38XQB6_9ACTO</name>
<dbReference type="PROSITE" id="PS50043">
    <property type="entry name" value="HTH_LUXR_2"/>
    <property type="match status" value="1"/>
</dbReference>
<dbReference type="PROSITE" id="PS50110">
    <property type="entry name" value="RESPONSE_REGULATORY"/>
    <property type="match status" value="1"/>
</dbReference>
<feature type="domain" description="Response regulatory" evidence="7">
    <location>
        <begin position="2"/>
        <end position="129"/>
    </location>
</feature>
<dbReference type="InterPro" id="IPR016032">
    <property type="entry name" value="Sig_transdc_resp-reg_C-effctor"/>
</dbReference>
<dbReference type="Gene3D" id="1.10.10.10">
    <property type="entry name" value="Winged helix-like DNA-binding domain superfamily/Winged helix DNA-binding domain"/>
    <property type="match status" value="1"/>
</dbReference>
<dbReference type="SMART" id="SM00448">
    <property type="entry name" value="REC"/>
    <property type="match status" value="1"/>
</dbReference>
<feature type="modified residue" description="4-aspartylphosphate" evidence="5">
    <location>
        <position position="57"/>
    </location>
</feature>
<keyword evidence="4" id="KW-0804">Transcription</keyword>
<keyword evidence="1 5" id="KW-0597">Phosphoprotein</keyword>
<accession>A0AB38XQB6</accession>
<dbReference type="PANTHER" id="PTHR43214">
    <property type="entry name" value="TWO-COMPONENT RESPONSE REGULATOR"/>
    <property type="match status" value="1"/>
</dbReference>
<evidence type="ECO:0000259" key="7">
    <source>
        <dbReference type="PROSITE" id="PS50110"/>
    </source>
</evidence>
<proteinExistence type="predicted"/>
<evidence type="ECO:0000313" key="9">
    <source>
        <dbReference type="Proteomes" id="UP001211044"/>
    </source>
</evidence>
<evidence type="ECO:0000256" key="5">
    <source>
        <dbReference type="PROSITE-ProRule" id="PRU00169"/>
    </source>
</evidence>
<keyword evidence="2" id="KW-0805">Transcription regulation</keyword>
<dbReference type="Pfam" id="PF00196">
    <property type="entry name" value="GerE"/>
    <property type="match status" value="1"/>
</dbReference>
<dbReference type="PANTHER" id="PTHR43214:SF24">
    <property type="entry name" value="TRANSCRIPTIONAL REGULATORY PROTEIN NARL-RELATED"/>
    <property type="match status" value="1"/>
</dbReference>
<evidence type="ECO:0000256" key="4">
    <source>
        <dbReference type="ARBA" id="ARBA00023163"/>
    </source>
</evidence>